<dbReference type="RefSeq" id="WP_111062600.1">
    <property type="nucleotide sequence ID" value="NZ_JBHUCU010000027.1"/>
</dbReference>
<dbReference type="SUPFAM" id="SSF55729">
    <property type="entry name" value="Acyl-CoA N-acyltransferases (Nat)"/>
    <property type="match status" value="1"/>
</dbReference>
<dbReference type="OrthoDB" id="893030at2"/>
<sequence>MNQIPPVTIHFRGVERRDETLVFGWENDREMWVYSGLTKPYTKAEIGAFVSNPPKLLKDEQERFMVVLAEGTVVGCIDFFEYIKVKHQVSVGILIDKNHRNSGYAKLALLEIEKIAKKKFKINCLKAKILANNLNSIRVFKNAGYQLSNSPVEAYQYQLKEYQLLTYIKTI</sequence>
<evidence type="ECO:0000313" key="3">
    <source>
        <dbReference type="Proteomes" id="UP000249248"/>
    </source>
</evidence>
<feature type="domain" description="N-acetyltransferase" evidence="1">
    <location>
        <begin position="9"/>
        <end position="171"/>
    </location>
</feature>
<dbReference type="InterPro" id="IPR016181">
    <property type="entry name" value="Acyl_CoA_acyltransferase"/>
</dbReference>
<keyword evidence="3" id="KW-1185">Reference proteome</keyword>
<dbReference type="Proteomes" id="UP000249248">
    <property type="component" value="Unassembled WGS sequence"/>
</dbReference>
<dbReference type="InterPro" id="IPR000182">
    <property type="entry name" value="GNAT_dom"/>
</dbReference>
<dbReference type="GO" id="GO:0016747">
    <property type="term" value="F:acyltransferase activity, transferring groups other than amino-acyl groups"/>
    <property type="evidence" value="ECO:0007669"/>
    <property type="project" value="InterPro"/>
</dbReference>
<organism evidence="2 3">
    <name type="scientific">Putridiphycobacter roseus</name>
    <dbReference type="NCBI Taxonomy" id="2219161"/>
    <lineage>
        <taxon>Bacteria</taxon>
        <taxon>Pseudomonadati</taxon>
        <taxon>Bacteroidota</taxon>
        <taxon>Flavobacteriia</taxon>
        <taxon>Flavobacteriales</taxon>
        <taxon>Crocinitomicaceae</taxon>
        <taxon>Putridiphycobacter</taxon>
    </lineage>
</organism>
<dbReference type="EMBL" id="QKSB01000003">
    <property type="protein sequence ID" value="PZE17640.1"/>
    <property type="molecule type" value="Genomic_DNA"/>
</dbReference>
<dbReference type="AlphaFoldDB" id="A0A2W1N252"/>
<comment type="caution">
    <text evidence="2">The sequence shown here is derived from an EMBL/GenBank/DDBJ whole genome shotgun (WGS) entry which is preliminary data.</text>
</comment>
<evidence type="ECO:0000313" key="2">
    <source>
        <dbReference type="EMBL" id="PZE17640.1"/>
    </source>
</evidence>
<evidence type="ECO:0000259" key="1">
    <source>
        <dbReference type="PROSITE" id="PS51186"/>
    </source>
</evidence>
<protein>
    <recommendedName>
        <fullName evidence="1">N-acetyltransferase domain-containing protein</fullName>
    </recommendedName>
</protein>
<reference evidence="2 3" key="1">
    <citation type="submission" date="2018-06" db="EMBL/GenBank/DDBJ databases">
        <title>The draft genome sequence of Crocinitomix sp. SM1701.</title>
        <authorList>
            <person name="Zhang X."/>
        </authorList>
    </citation>
    <scope>NUCLEOTIDE SEQUENCE [LARGE SCALE GENOMIC DNA]</scope>
    <source>
        <strain evidence="2 3">SM1701</strain>
    </source>
</reference>
<proteinExistence type="predicted"/>
<gene>
    <name evidence="2" type="ORF">DNU06_07365</name>
</gene>
<dbReference type="CDD" id="cd04301">
    <property type="entry name" value="NAT_SF"/>
    <property type="match status" value="1"/>
</dbReference>
<name>A0A2W1N252_9FLAO</name>
<accession>A0A2W1N252</accession>
<dbReference type="Gene3D" id="3.40.630.30">
    <property type="match status" value="1"/>
</dbReference>
<dbReference type="Pfam" id="PF13302">
    <property type="entry name" value="Acetyltransf_3"/>
    <property type="match status" value="1"/>
</dbReference>
<dbReference type="PROSITE" id="PS51186">
    <property type="entry name" value="GNAT"/>
    <property type="match status" value="1"/>
</dbReference>
<dbReference type="PANTHER" id="PTHR43415:SF3">
    <property type="entry name" value="GNAT-FAMILY ACETYLTRANSFERASE"/>
    <property type="match status" value="1"/>
</dbReference>
<dbReference type="PANTHER" id="PTHR43415">
    <property type="entry name" value="SPERMIDINE N(1)-ACETYLTRANSFERASE"/>
    <property type="match status" value="1"/>
</dbReference>